<sequence length="282" mass="31338">MFGTGVTTGAIMGSRTGVVIGSGPTGGWTGAVLCEQEGSIGPLSPRFGFTTEEVGIGGSVPDPEVEAVLAVTNLANISVRLSLVIVQFVCFDLHASDPRFGGAGAGAGAEAWFFLSKSNARTISLSSATSDETTWVEEFFPRNNPHKLTLIVESTHDVYSTKRILAVTRVEVMRKHGYRCLREIEVRRADYDLYTFKEVDFPRLRINDIEDMLILIVQNRLTNILGDDVFDFTIVLQMFTRSMVIQKRVKDLQLGVKSYQKKISVTKPKTKRPDIRKKYLIR</sequence>
<evidence type="ECO:0000313" key="2">
    <source>
        <dbReference type="Proteomes" id="UP001151760"/>
    </source>
</evidence>
<reference evidence="1" key="2">
    <citation type="submission" date="2022-01" db="EMBL/GenBank/DDBJ databases">
        <authorList>
            <person name="Yamashiro T."/>
            <person name="Shiraishi A."/>
            <person name="Satake H."/>
            <person name="Nakayama K."/>
        </authorList>
    </citation>
    <scope>NUCLEOTIDE SEQUENCE</scope>
</reference>
<dbReference type="Proteomes" id="UP001151760">
    <property type="component" value="Unassembled WGS sequence"/>
</dbReference>
<keyword evidence="2" id="KW-1185">Reference proteome</keyword>
<comment type="caution">
    <text evidence="1">The sequence shown here is derived from an EMBL/GenBank/DDBJ whole genome shotgun (WGS) entry which is preliminary data.</text>
</comment>
<protein>
    <submittedName>
        <fullName evidence="1">Uncharacterized protein</fullName>
    </submittedName>
</protein>
<name>A0ABQ5B3H9_9ASTR</name>
<accession>A0ABQ5B3H9</accession>
<organism evidence="1 2">
    <name type="scientific">Tanacetum coccineum</name>
    <dbReference type="NCBI Taxonomy" id="301880"/>
    <lineage>
        <taxon>Eukaryota</taxon>
        <taxon>Viridiplantae</taxon>
        <taxon>Streptophyta</taxon>
        <taxon>Embryophyta</taxon>
        <taxon>Tracheophyta</taxon>
        <taxon>Spermatophyta</taxon>
        <taxon>Magnoliopsida</taxon>
        <taxon>eudicotyledons</taxon>
        <taxon>Gunneridae</taxon>
        <taxon>Pentapetalae</taxon>
        <taxon>asterids</taxon>
        <taxon>campanulids</taxon>
        <taxon>Asterales</taxon>
        <taxon>Asteraceae</taxon>
        <taxon>Asteroideae</taxon>
        <taxon>Anthemideae</taxon>
        <taxon>Anthemidinae</taxon>
        <taxon>Tanacetum</taxon>
    </lineage>
</organism>
<reference evidence="1" key="1">
    <citation type="journal article" date="2022" name="Int. J. Mol. Sci.">
        <title>Draft Genome of Tanacetum Coccineum: Genomic Comparison of Closely Related Tanacetum-Family Plants.</title>
        <authorList>
            <person name="Yamashiro T."/>
            <person name="Shiraishi A."/>
            <person name="Nakayama K."/>
            <person name="Satake H."/>
        </authorList>
    </citation>
    <scope>NUCLEOTIDE SEQUENCE</scope>
</reference>
<dbReference type="EMBL" id="BQNB010012896">
    <property type="protein sequence ID" value="GJT09280.1"/>
    <property type="molecule type" value="Genomic_DNA"/>
</dbReference>
<gene>
    <name evidence="1" type="ORF">Tco_0856322</name>
</gene>
<evidence type="ECO:0000313" key="1">
    <source>
        <dbReference type="EMBL" id="GJT09280.1"/>
    </source>
</evidence>
<proteinExistence type="predicted"/>